<accession>A0A0A9FMX9</accession>
<dbReference type="EMBL" id="GBRH01188243">
    <property type="protein sequence ID" value="JAE09653.1"/>
    <property type="molecule type" value="Transcribed_RNA"/>
</dbReference>
<proteinExistence type="predicted"/>
<name>A0A0A9FMX9_ARUDO</name>
<sequence length="36" mass="4449">MFLEFCHLWRVLNHCGILYEKNTTLFKGKIYLLYLQ</sequence>
<reference evidence="1" key="1">
    <citation type="submission" date="2014-09" db="EMBL/GenBank/DDBJ databases">
        <authorList>
            <person name="Magalhaes I.L.F."/>
            <person name="Oliveira U."/>
            <person name="Santos F.R."/>
            <person name="Vidigal T.H.D.A."/>
            <person name="Brescovit A.D."/>
            <person name="Santos A.J."/>
        </authorList>
    </citation>
    <scope>NUCLEOTIDE SEQUENCE</scope>
    <source>
        <tissue evidence="1">Shoot tissue taken approximately 20 cm above the soil surface</tissue>
    </source>
</reference>
<reference evidence="1" key="2">
    <citation type="journal article" date="2015" name="Data Brief">
        <title>Shoot transcriptome of the giant reed, Arundo donax.</title>
        <authorList>
            <person name="Barrero R.A."/>
            <person name="Guerrero F.D."/>
            <person name="Moolhuijzen P."/>
            <person name="Goolsby J.A."/>
            <person name="Tidwell J."/>
            <person name="Bellgard S.E."/>
            <person name="Bellgard M.I."/>
        </authorList>
    </citation>
    <scope>NUCLEOTIDE SEQUENCE</scope>
    <source>
        <tissue evidence="1">Shoot tissue taken approximately 20 cm above the soil surface</tissue>
    </source>
</reference>
<protein>
    <submittedName>
        <fullName evidence="1">Uncharacterized protein</fullName>
    </submittedName>
</protein>
<dbReference type="AlphaFoldDB" id="A0A0A9FMX9"/>
<evidence type="ECO:0000313" key="1">
    <source>
        <dbReference type="EMBL" id="JAE09653.1"/>
    </source>
</evidence>
<organism evidence="1">
    <name type="scientific">Arundo donax</name>
    <name type="common">Giant reed</name>
    <name type="synonym">Donax arundinaceus</name>
    <dbReference type="NCBI Taxonomy" id="35708"/>
    <lineage>
        <taxon>Eukaryota</taxon>
        <taxon>Viridiplantae</taxon>
        <taxon>Streptophyta</taxon>
        <taxon>Embryophyta</taxon>
        <taxon>Tracheophyta</taxon>
        <taxon>Spermatophyta</taxon>
        <taxon>Magnoliopsida</taxon>
        <taxon>Liliopsida</taxon>
        <taxon>Poales</taxon>
        <taxon>Poaceae</taxon>
        <taxon>PACMAD clade</taxon>
        <taxon>Arundinoideae</taxon>
        <taxon>Arundineae</taxon>
        <taxon>Arundo</taxon>
    </lineage>
</organism>